<organism evidence="1 2">
    <name type="scientific">Sphingobium yanoikuyae</name>
    <name type="common">Sphingomonas yanoikuyae</name>
    <dbReference type="NCBI Taxonomy" id="13690"/>
    <lineage>
        <taxon>Bacteria</taxon>
        <taxon>Pseudomonadati</taxon>
        <taxon>Pseudomonadota</taxon>
        <taxon>Alphaproteobacteria</taxon>
        <taxon>Sphingomonadales</taxon>
        <taxon>Sphingomonadaceae</taxon>
        <taxon>Sphingobium</taxon>
    </lineage>
</organism>
<sequence>MLTIEPDYDRFVETHEPHYFSAQARGFALIRRIERHLKRANSYAGQYYAYTDYETGDFVITGECDEEYEAEWNRASDLARMAACSNAYRIIRAQGRDDEASMLILEAHAVIAQQG</sequence>
<evidence type="ECO:0000313" key="1">
    <source>
        <dbReference type="EMBL" id="ATP19207.1"/>
    </source>
</evidence>
<dbReference type="Proteomes" id="UP000037029">
    <property type="component" value="Chromosome"/>
</dbReference>
<accession>A0A0J9CYA3</accession>
<evidence type="ECO:0000313" key="2">
    <source>
        <dbReference type="Proteomes" id="UP000037029"/>
    </source>
</evidence>
<dbReference type="AlphaFoldDB" id="A0A0J9CYA3"/>
<gene>
    <name evidence="1" type="ORF">BV87_12920</name>
</gene>
<proteinExistence type="predicted"/>
<reference evidence="1 2" key="1">
    <citation type="submission" date="2017-04" db="EMBL/GenBank/DDBJ databases">
        <title>Characterization, genome and methylation analysis of a phthalic acid esters degrading strain Sphingobium yanoikuyae SHJ.</title>
        <authorList>
            <person name="Feng L."/>
        </authorList>
    </citation>
    <scope>NUCLEOTIDE SEQUENCE [LARGE SCALE GENOMIC DNA]</scope>
    <source>
        <strain evidence="1 2">SHJ</strain>
    </source>
</reference>
<dbReference type="EMBL" id="CP020925">
    <property type="protein sequence ID" value="ATP19207.1"/>
    <property type="molecule type" value="Genomic_DNA"/>
</dbReference>
<name>A0A0J9CYA3_SPHYA</name>
<dbReference type="RefSeq" id="WP_048938814.1">
    <property type="nucleotide sequence ID" value="NZ_CP020925.1"/>
</dbReference>
<protein>
    <submittedName>
        <fullName evidence="1">Uncharacterized protein</fullName>
    </submittedName>
</protein>